<accession>A0A2N9IGW1</accession>
<gene>
    <name evidence="2" type="ORF">FSB_LOCUS51212</name>
</gene>
<proteinExistence type="predicted"/>
<dbReference type="PANTHER" id="PTHR34410:SF2">
    <property type="entry name" value="RRNA INTRON-ENCODED HOMING ENDONUCLEASE"/>
    <property type="match status" value="1"/>
</dbReference>
<organism evidence="2">
    <name type="scientific">Fagus sylvatica</name>
    <name type="common">Beechnut</name>
    <dbReference type="NCBI Taxonomy" id="28930"/>
    <lineage>
        <taxon>Eukaryota</taxon>
        <taxon>Viridiplantae</taxon>
        <taxon>Streptophyta</taxon>
        <taxon>Embryophyta</taxon>
        <taxon>Tracheophyta</taxon>
        <taxon>Spermatophyta</taxon>
        <taxon>Magnoliopsida</taxon>
        <taxon>eudicotyledons</taxon>
        <taxon>Gunneridae</taxon>
        <taxon>Pentapetalae</taxon>
        <taxon>rosids</taxon>
        <taxon>fabids</taxon>
        <taxon>Fagales</taxon>
        <taxon>Fagaceae</taxon>
        <taxon>Fagus</taxon>
    </lineage>
</organism>
<keyword evidence="1" id="KW-0732">Signal</keyword>
<protein>
    <submittedName>
        <fullName evidence="2">Uncharacterized protein</fullName>
    </submittedName>
</protein>
<sequence>MALPWQHMPWHGQPMPWPWHALAAMALPWQHMPWHGQPMPCRGMPWQPWHSLGSTCLGMPWQPMPWPWQALAAMALPWQHMPWHGQPMPGRGMPWQPWHCLGSTCLGMGACLAVACLGSHGIALAAHALACLGSPCLGSRQPWHSLPGSHALHCLGSTCLGMGCLGSPCLGRGMPWQPWQPWHCLGIALQHMPWHALAAHALAVACLGSHGIALAAHALACLGSPCLGRGMPWQPWHCLGSLPWQQHALAAALAAHALAVACLGSHGIALAAHALAAHALAWHGSHMPWQHMPWQPMPWPWHALAAMALPWQHMPWPAWQPMPWPWHALAAAMALPWQHMPWHALACLGSPCLGRGMQLGSHALAWAAHALAAHALACLGSHALACLALPWQGLPTKNNLFSRKEASWHALGSLGSPRQLAACHAARRAMPRQGKPRAAMAMPWHATGCLAKACHGLPRQGKQARAAMAMPWHATGCLAKACHGQPRQWHRLQWPCQGLPWKRQRREWRWLQQPCQDNAKAMQCQGNAKACQWVTRQCRGIPSLGTRALSSGLNILSLRCMLSSDVACVFMPSGADSALLDASSCLSSLHAWHAVVRLVVLWSSVRDGMTMKSSMCPTAASLRCVVVVDHVGVLVLSVAEHNVERSAPGVHRSARPFYRRCAPGLNWPGRASGAVTLKKLECSKQAYALDTLAWDNIIGFRRTTAKAFAKDVFINQERKLGARRRSDTVLVSTINDADQGLADVTYRTPPAPYEKSKSLGSGGSMVARLKLKGIDGRAPPGVEPAA</sequence>
<evidence type="ECO:0000313" key="2">
    <source>
        <dbReference type="EMBL" id="SPD23330.1"/>
    </source>
</evidence>
<feature type="chain" id="PRO_5014608266" evidence="1">
    <location>
        <begin position="37"/>
        <end position="786"/>
    </location>
</feature>
<feature type="signal peptide" evidence="1">
    <location>
        <begin position="1"/>
        <end position="36"/>
    </location>
</feature>
<dbReference type="AlphaFoldDB" id="A0A2N9IGW1"/>
<dbReference type="PANTHER" id="PTHR34410">
    <property type="entry name" value="INTRON-ENCODED HOMING ENDONUCLEASE, PUTATIVE-RELATED"/>
    <property type="match status" value="1"/>
</dbReference>
<dbReference type="EMBL" id="OIVN01005621">
    <property type="protein sequence ID" value="SPD23330.1"/>
    <property type="molecule type" value="Genomic_DNA"/>
</dbReference>
<reference evidence="2" key="1">
    <citation type="submission" date="2018-02" db="EMBL/GenBank/DDBJ databases">
        <authorList>
            <person name="Cohen D.B."/>
            <person name="Kent A.D."/>
        </authorList>
    </citation>
    <scope>NUCLEOTIDE SEQUENCE</scope>
</reference>
<name>A0A2N9IGW1_FAGSY</name>
<evidence type="ECO:0000256" key="1">
    <source>
        <dbReference type="SAM" id="SignalP"/>
    </source>
</evidence>